<dbReference type="AlphaFoldDB" id="A0A238F2B5"/>
<keyword evidence="3" id="KW-0560">Oxidoreductase</keyword>
<name>A0A238F2B5_9BASI</name>
<dbReference type="OrthoDB" id="191139at2759"/>
<dbReference type="InterPro" id="IPR036291">
    <property type="entry name" value="NAD(P)-bd_dom_sf"/>
</dbReference>
<gene>
    <name evidence="4" type="ORF">BQ2448_5791</name>
</gene>
<evidence type="ECO:0000313" key="5">
    <source>
        <dbReference type="Proteomes" id="UP000198372"/>
    </source>
</evidence>
<sequence length="338" mass="37176">MGSIVAKIAPNSGISRSWLPPPSKYDAERDMPDMTGRIVMVTGGNAGIGLETVKRLMLKNAKVYIAARSEERVMNAIRVLEEQTNGQGKAIWIRMDLCDLGSLKKSAEQFSSLEERLDLLYVNAGVAMPPVDQLTKDGYDLTFGTNVLGHYHVVKYLIPSLRASAAARGKPSRIVWVASEAATGWSVKDSQNGLWEADSLQRGKRREALLEKWGSGFDARSKLYGQAKAGNIVHCFWLGRQYPNEIDCVAVHPGAIRSDIHRDANVVLRTIANLILRSVEMGAMTGLWAGTIAAAEDVQNKYFVPVARLVDLSPVFHDEKVQDDLAAWCEQQLPAADK</sequence>
<proteinExistence type="inferred from homology"/>
<dbReference type="PRINTS" id="PR00081">
    <property type="entry name" value="GDHRDH"/>
</dbReference>
<organism evidence="4 5">
    <name type="scientific">Microbotryum intermedium</name>
    <dbReference type="NCBI Taxonomy" id="269621"/>
    <lineage>
        <taxon>Eukaryota</taxon>
        <taxon>Fungi</taxon>
        <taxon>Dikarya</taxon>
        <taxon>Basidiomycota</taxon>
        <taxon>Pucciniomycotina</taxon>
        <taxon>Microbotryomycetes</taxon>
        <taxon>Microbotryales</taxon>
        <taxon>Microbotryaceae</taxon>
        <taxon>Microbotryum</taxon>
    </lineage>
</organism>
<evidence type="ECO:0000256" key="3">
    <source>
        <dbReference type="ARBA" id="ARBA00023002"/>
    </source>
</evidence>
<dbReference type="Gene3D" id="3.40.50.720">
    <property type="entry name" value="NAD(P)-binding Rossmann-like Domain"/>
    <property type="match status" value="1"/>
</dbReference>
<protein>
    <submittedName>
        <fullName evidence="4">BQ2448_5791 protein</fullName>
    </submittedName>
</protein>
<evidence type="ECO:0000256" key="1">
    <source>
        <dbReference type="ARBA" id="ARBA00006484"/>
    </source>
</evidence>
<keyword evidence="2" id="KW-0521">NADP</keyword>
<evidence type="ECO:0000256" key="2">
    <source>
        <dbReference type="ARBA" id="ARBA00022857"/>
    </source>
</evidence>
<dbReference type="PANTHER" id="PTHR24320">
    <property type="entry name" value="RETINOL DEHYDROGENASE"/>
    <property type="match status" value="1"/>
</dbReference>
<dbReference type="InterPro" id="IPR002347">
    <property type="entry name" value="SDR_fam"/>
</dbReference>
<dbReference type="GO" id="GO:0016491">
    <property type="term" value="F:oxidoreductase activity"/>
    <property type="evidence" value="ECO:0007669"/>
    <property type="project" value="UniProtKB-KW"/>
</dbReference>
<dbReference type="SUPFAM" id="SSF51735">
    <property type="entry name" value="NAD(P)-binding Rossmann-fold domains"/>
    <property type="match status" value="1"/>
</dbReference>
<dbReference type="STRING" id="269621.A0A238F2B5"/>
<dbReference type="PANTHER" id="PTHR24320:SF282">
    <property type="entry name" value="WW DOMAIN-CONTAINING OXIDOREDUCTASE"/>
    <property type="match status" value="1"/>
</dbReference>
<reference evidence="5" key="1">
    <citation type="submission" date="2016-09" db="EMBL/GenBank/DDBJ databases">
        <authorList>
            <person name="Jeantristanb JTB J.-T."/>
            <person name="Ricardo R."/>
        </authorList>
    </citation>
    <scope>NUCLEOTIDE SEQUENCE [LARGE SCALE GENOMIC DNA]</scope>
</reference>
<evidence type="ECO:0000313" key="4">
    <source>
        <dbReference type="EMBL" id="SCV67145.1"/>
    </source>
</evidence>
<dbReference type="EMBL" id="FMSP01000001">
    <property type="protein sequence ID" value="SCV67145.1"/>
    <property type="molecule type" value="Genomic_DNA"/>
</dbReference>
<dbReference type="Pfam" id="PF00106">
    <property type="entry name" value="adh_short"/>
    <property type="match status" value="1"/>
</dbReference>
<dbReference type="Proteomes" id="UP000198372">
    <property type="component" value="Unassembled WGS sequence"/>
</dbReference>
<keyword evidence="5" id="KW-1185">Reference proteome</keyword>
<comment type="similarity">
    <text evidence="1">Belongs to the short-chain dehydrogenases/reductases (SDR) family.</text>
</comment>
<accession>A0A238F2B5</accession>